<organism evidence="1">
    <name type="scientific">Hirondellea gigas</name>
    <dbReference type="NCBI Taxonomy" id="1518452"/>
    <lineage>
        <taxon>Eukaryota</taxon>
        <taxon>Metazoa</taxon>
        <taxon>Ecdysozoa</taxon>
        <taxon>Arthropoda</taxon>
        <taxon>Crustacea</taxon>
        <taxon>Multicrustacea</taxon>
        <taxon>Malacostraca</taxon>
        <taxon>Eumalacostraca</taxon>
        <taxon>Peracarida</taxon>
        <taxon>Amphipoda</taxon>
        <taxon>Amphilochidea</taxon>
        <taxon>Lysianassida</taxon>
        <taxon>Lysianassidira</taxon>
        <taxon>Lysianassoidea</taxon>
        <taxon>Lysianassidae</taxon>
        <taxon>Hirondellea</taxon>
    </lineage>
</organism>
<sequence length="209" mass="23331">MAQLMIGENASKAVDTVPLSNNTVHRIILDMADNVKHQLLLRVRQSRYYALQADESTDIGSLANLLVYVRYECNTEFYDLLFCRPVPTNTTGEAVQVIDTFIKESDLDWSRCVGISTDGARAMVGSNKGVVTRIRAVAPYAKATHCCIHIEALATKSMHADLKQVLDEAVKIINHVKGRPLNARLFSQLCDEMGSDYTQLLFHTEVRDS</sequence>
<dbReference type="EMBL" id="IACF01002511">
    <property type="protein sequence ID" value="LAB68162.1"/>
    <property type="molecule type" value="mRNA"/>
</dbReference>
<proteinExistence type="evidence at transcript level"/>
<accession>A0A2P2I2B6</accession>
<dbReference type="AlphaFoldDB" id="A0A2P2I2B6"/>
<reference evidence="1" key="1">
    <citation type="journal article" date="2018" name="Biosci. Biotechnol. Biochem.">
        <title>Polysaccharide hydrolase of the hadal zone amphipods Hirondellea gigas.</title>
        <authorList>
            <person name="Kobayashi H."/>
            <person name="Nagahama T."/>
            <person name="Arai W."/>
            <person name="Sasagawa Y."/>
            <person name="Umeda M."/>
            <person name="Hayashi T."/>
            <person name="Nikaido I."/>
            <person name="Watanabe H."/>
            <person name="Oguri K."/>
            <person name="Kitazato H."/>
            <person name="Fujioka K."/>
            <person name="Kido Y."/>
            <person name="Takami H."/>
        </authorList>
    </citation>
    <scope>NUCLEOTIDE SEQUENCE</scope>
    <source>
        <tissue evidence="1">Whole body</tissue>
    </source>
</reference>
<dbReference type="PANTHER" id="PTHR45913">
    <property type="entry name" value="EPM2A-INTERACTING PROTEIN 1"/>
    <property type="match status" value="1"/>
</dbReference>
<dbReference type="PANTHER" id="PTHR45913:SF19">
    <property type="entry name" value="LOW QUALITY PROTEIN: ZINC FINGER BED DOMAIN-CONTAINING PROTEIN 5-LIKE"/>
    <property type="match status" value="1"/>
</dbReference>
<name>A0A2P2I2B6_9CRUS</name>
<evidence type="ECO:0000313" key="1">
    <source>
        <dbReference type="EMBL" id="LAB68162.1"/>
    </source>
</evidence>
<protein>
    <submittedName>
        <fullName evidence="1">Zinc finger BED domain-containing protein 5-like</fullName>
    </submittedName>
</protein>